<gene>
    <name evidence="1" type="ORF">EV420DRAFT_1745430</name>
</gene>
<keyword evidence="2" id="KW-1185">Reference proteome</keyword>
<sequence>MAPTQAEVDAAQNEKLRRIYVIACGKEPPAQDKDNTYFMWRCSCKGLGINGQLIDELREALPSLSKVTWEDVTKELNLDPLRGNEQFSGKPIQNLYLPHSFIKTLLDDARTSLLAYGHPTEHKNERQHIQLASFIIRAILKVFGGVIRDTSEERLPASNTSSGGSVEVELRIKNKIIIFVAEFKKLIRGDPNHKVLAQAVAEVTCVEQYNRFLGYTFPIHAITTDLEETAVYTWDHDTSYLDGSYTVTRSLFSVVVEGYTEYIKEELNQLALPATLKKPIATSKIIHALQDNEFTKILRANAELPGPIEVEEDSTAEATNQMHRCEQHMTAICHALLSHVGFIIAPKHLTSKKKLQLSQDRSQRATRHLTYSIKPLQFRLCVRIIRRVPDSSESEASAPDPEENDPNVLVSIRWKNSLVARATRAYRTVVWSFDFAHFLNEHMLFPSKFHKVEDSGFHNPALYKEFVHMMQQTLLQPLWQNIHNNYREVGSADPGDDPHSKKLYERSLELVEEAKMLLSNPDSTQEQRARGMEKLHASVRLPIWDSKIFSEEEVLQQDEEGYKFHDEYVEPVTRADRLEHEGAA</sequence>
<reference evidence="1" key="1">
    <citation type="submission" date="2023-06" db="EMBL/GenBank/DDBJ databases">
        <authorList>
            <consortium name="Lawrence Berkeley National Laboratory"/>
            <person name="Ahrendt S."/>
            <person name="Sahu N."/>
            <person name="Indic B."/>
            <person name="Wong-Bajracharya J."/>
            <person name="Merenyi Z."/>
            <person name="Ke H.-M."/>
            <person name="Monk M."/>
            <person name="Kocsube S."/>
            <person name="Drula E."/>
            <person name="Lipzen A."/>
            <person name="Balint B."/>
            <person name="Henrissat B."/>
            <person name="Andreopoulos B."/>
            <person name="Martin F.M."/>
            <person name="Harder C.B."/>
            <person name="Rigling D."/>
            <person name="Ford K.L."/>
            <person name="Foster G.D."/>
            <person name="Pangilinan J."/>
            <person name="Papanicolaou A."/>
            <person name="Barry K."/>
            <person name="LaButti K."/>
            <person name="Viragh M."/>
            <person name="Koriabine M."/>
            <person name="Yan M."/>
            <person name="Riley R."/>
            <person name="Champramary S."/>
            <person name="Plett K.L."/>
            <person name="Tsai I.J."/>
            <person name="Slot J."/>
            <person name="Sipos G."/>
            <person name="Plett J."/>
            <person name="Nagy L.G."/>
            <person name="Grigoriev I.V."/>
        </authorList>
    </citation>
    <scope>NUCLEOTIDE SEQUENCE</scope>
    <source>
        <strain evidence="1">CCBAS 213</strain>
    </source>
</reference>
<name>A0AA39NBY4_ARMTA</name>
<comment type="caution">
    <text evidence="1">The sequence shown here is derived from an EMBL/GenBank/DDBJ whole genome shotgun (WGS) entry which is preliminary data.</text>
</comment>
<dbReference type="GeneID" id="85363678"/>
<dbReference type="Proteomes" id="UP001175211">
    <property type="component" value="Unassembled WGS sequence"/>
</dbReference>
<dbReference type="EMBL" id="JAUEPS010000008">
    <property type="protein sequence ID" value="KAK0462828.1"/>
    <property type="molecule type" value="Genomic_DNA"/>
</dbReference>
<evidence type="ECO:0000313" key="2">
    <source>
        <dbReference type="Proteomes" id="UP001175211"/>
    </source>
</evidence>
<evidence type="ECO:0000313" key="1">
    <source>
        <dbReference type="EMBL" id="KAK0462828.1"/>
    </source>
</evidence>
<proteinExistence type="predicted"/>
<organism evidence="1 2">
    <name type="scientific">Armillaria tabescens</name>
    <name type="common">Ringless honey mushroom</name>
    <name type="synonym">Agaricus tabescens</name>
    <dbReference type="NCBI Taxonomy" id="1929756"/>
    <lineage>
        <taxon>Eukaryota</taxon>
        <taxon>Fungi</taxon>
        <taxon>Dikarya</taxon>
        <taxon>Basidiomycota</taxon>
        <taxon>Agaricomycotina</taxon>
        <taxon>Agaricomycetes</taxon>
        <taxon>Agaricomycetidae</taxon>
        <taxon>Agaricales</taxon>
        <taxon>Marasmiineae</taxon>
        <taxon>Physalacriaceae</taxon>
        <taxon>Desarmillaria</taxon>
    </lineage>
</organism>
<dbReference type="AlphaFoldDB" id="A0AA39NBY4"/>
<protein>
    <submittedName>
        <fullName evidence="1">Uncharacterized protein</fullName>
    </submittedName>
</protein>
<dbReference type="RefSeq" id="XP_060334294.1">
    <property type="nucleotide sequence ID" value="XM_060480130.1"/>
</dbReference>
<accession>A0AA39NBY4</accession>